<keyword evidence="4" id="KW-1185">Reference proteome</keyword>
<dbReference type="Proteomes" id="UP001166004">
    <property type="component" value="Unassembled WGS sequence"/>
</dbReference>
<dbReference type="PANTHER" id="PTHR46229">
    <property type="entry name" value="BOLA TRANSCRIPTION REGULATOR"/>
    <property type="match status" value="1"/>
</dbReference>
<evidence type="ECO:0000256" key="2">
    <source>
        <dbReference type="RuleBase" id="RU003860"/>
    </source>
</evidence>
<dbReference type="EMBL" id="LANA01000002">
    <property type="protein sequence ID" value="NMN67851.1"/>
    <property type="molecule type" value="Genomic_DNA"/>
</dbReference>
<gene>
    <name evidence="3" type="ORF">VP91_00010000</name>
</gene>
<reference evidence="3 4" key="1">
    <citation type="submission" date="2019-07" db="EMBL/GenBank/DDBJ databases">
        <title>SAR11 Genome Evolution.</title>
        <authorList>
            <person name="Giovannoni S."/>
        </authorList>
    </citation>
    <scope>NUCLEOTIDE SEQUENCE [LARGE SCALE GENOMIC DNA]</scope>
    <source>
        <strain evidence="3 4">HTCC9565</strain>
    </source>
</reference>
<comment type="similarity">
    <text evidence="1 2">Belongs to the BolA/IbaG family.</text>
</comment>
<organism evidence="3 4">
    <name type="scientific">Pelagibacter ubique</name>
    <dbReference type="NCBI Taxonomy" id="198252"/>
    <lineage>
        <taxon>Bacteria</taxon>
        <taxon>Pseudomonadati</taxon>
        <taxon>Pseudomonadota</taxon>
        <taxon>Alphaproteobacteria</taxon>
        <taxon>Candidatus Pelagibacterales</taxon>
        <taxon>Candidatus Pelagibacteraceae</taxon>
        <taxon>Candidatus Pelagibacter</taxon>
    </lineage>
</organism>
<accession>A0ABX1T4R0</accession>
<evidence type="ECO:0000313" key="4">
    <source>
        <dbReference type="Proteomes" id="UP001166004"/>
    </source>
</evidence>
<evidence type="ECO:0000313" key="3">
    <source>
        <dbReference type="EMBL" id="NMN67851.1"/>
    </source>
</evidence>
<dbReference type="PANTHER" id="PTHR46229:SF2">
    <property type="entry name" value="BOLA-LIKE PROTEIN 1"/>
    <property type="match status" value="1"/>
</dbReference>
<dbReference type="InterPro" id="IPR002634">
    <property type="entry name" value="BolA"/>
</dbReference>
<proteinExistence type="inferred from homology"/>
<dbReference type="Gene3D" id="3.30.300.90">
    <property type="entry name" value="BolA-like"/>
    <property type="match status" value="1"/>
</dbReference>
<protein>
    <submittedName>
        <fullName evidence="3">BolA protein family transcriptional regulator</fullName>
    </submittedName>
</protein>
<dbReference type="Pfam" id="PF01722">
    <property type="entry name" value="BolA"/>
    <property type="match status" value="1"/>
</dbReference>
<dbReference type="SUPFAM" id="SSF82657">
    <property type="entry name" value="BolA-like"/>
    <property type="match status" value="1"/>
</dbReference>
<dbReference type="InterPro" id="IPR050961">
    <property type="entry name" value="BolA/IbaG_stress_morph_reg"/>
</dbReference>
<dbReference type="PIRSF" id="PIRSF003113">
    <property type="entry name" value="BolA"/>
    <property type="match status" value="1"/>
</dbReference>
<comment type="caution">
    <text evidence="3">The sequence shown here is derived from an EMBL/GenBank/DDBJ whole genome shotgun (WGS) entry which is preliminary data.</text>
</comment>
<dbReference type="InterPro" id="IPR036065">
    <property type="entry name" value="BolA-like_sf"/>
</dbReference>
<evidence type="ECO:0000256" key="1">
    <source>
        <dbReference type="ARBA" id="ARBA00005578"/>
    </source>
</evidence>
<name>A0ABX1T4R0_PELUQ</name>
<sequence>MDLKEIETLIKEAISDAVIEIQDLAGDGNHYSATVTSKEFSGKSKIEQHKMVYNSLKGKMGNELHALAIKTKEQ</sequence>